<evidence type="ECO:0000313" key="3">
    <source>
        <dbReference type="Proteomes" id="UP001432027"/>
    </source>
</evidence>
<feature type="region of interest" description="Disordered" evidence="1">
    <location>
        <begin position="191"/>
        <end position="221"/>
    </location>
</feature>
<organism evidence="2 3">
    <name type="scientific">Pristionchus entomophagus</name>
    <dbReference type="NCBI Taxonomy" id="358040"/>
    <lineage>
        <taxon>Eukaryota</taxon>
        <taxon>Metazoa</taxon>
        <taxon>Ecdysozoa</taxon>
        <taxon>Nematoda</taxon>
        <taxon>Chromadorea</taxon>
        <taxon>Rhabditida</taxon>
        <taxon>Rhabditina</taxon>
        <taxon>Diplogasteromorpha</taxon>
        <taxon>Diplogasteroidea</taxon>
        <taxon>Neodiplogasteridae</taxon>
        <taxon>Pristionchus</taxon>
    </lineage>
</organism>
<evidence type="ECO:0000313" key="2">
    <source>
        <dbReference type="EMBL" id="GMS78970.1"/>
    </source>
</evidence>
<dbReference type="Pfam" id="PF03312">
    <property type="entry name" value="DUF272"/>
    <property type="match status" value="1"/>
</dbReference>
<protein>
    <submittedName>
        <fullName evidence="2">Uncharacterized protein</fullName>
    </submittedName>
</protein>
<reference evidence="2" key="1">
    <citation type="submission" date="2023-10" db="EMBL/GenBank/DDBJ databases">
        <title>Genome assembly of Pristionchus species.</title>
        <authorList>
            <person name="Yoshida K."/>
            <person name="Sommer R.J."/>
        </authorList>
    </citation>
    <scope>NUCLEOTIDE SEQUENCE</scope>
    <source>
        <strain evidence="2">RS0144</strain>
    </source>
</reference>
<feature type="non-terminal residue" evidence="2">
    <location>
        <position position="1"/>
    </location>
</feature>
<feature type="non-terminal residue" evidence="2">
    <location>
        <position position="221"/>
    </location>
</feature>
<gene>
    <name evidence="2" type="ORF">PENTCL1PPCAC_1145</name>
</gene>
<dbReference type="AlphaFoldDB" id="A0AAV5S9U5"/>
<keyword evidence="3" id="KW-1185">Reference proteome</keyword>
<name>A0AAV5S9U5_9BILA</name>
<dbReference type="EMBL" id="BTSX01000001">
    <property type="protein sequence ID" value="GMS78970.1"/>
    <property type="molecule type" value="Genomic_DNA"/>
</dbReference>
<comment type="caution">
    <text evidence="2">The sequence shown here is derived from an EMBL/GenBank/DDBJ whole genome shotgun (WGS) entry which is preliminary data.</text>
</comment>
<feature type="region of interest" description="Disordered" evidence="1">
    <location>
        <begin position="1"/>
        <end position="27"/>
    </location>
</feature>
<accession>A0AAV5S9U5</accession>
<dbReference type="Proteomes" id="UP001432027">
    <property type="component" value="Unassembled WGS sequence"/>
</dbReference>
<proteinExistence type="predicted"/>
<sequence length="221" mass="24906">RRMEAVLSTPATPPPPSTPPTPIPAPAPSYSILEDLDRDEHVVFVEAHSNKVNDEVFLWIVDDPQQAMLWGCKGKGKPPVGSFIRAHFKKQTDGRLYCKTEDYEACGAPSDIKVFFQHGQVKVWADVSSENHSQGENEWKNKYLGVVEDIHRRMPRNVLDREKYLVQIAKRKQGQNFVWAIERILRKRQTYGSTQNGSAVRGGTTRDTVMPLKNPPSRGGG</sequence>
<dbReference type="InterPro" id="IPR004987">
    <property type="entry name" value="DUF272"/>
</dbReference>
<feature type="compositionally biased region" description="Pro residues" evidence="1">
    <location>
        <begin position="11"/>
        <end position="27"/>
    </location>
</feature>
<evidence type="ECO:0000256" key="1">
    <source>
        <dbReference type="SAM" id="MobiDB-lite"/>
    </source>
</evidence>